<keyword evidence="2" id="KW-0689">Ribosomal protein</keyword>
<dbReference type="PANTHER" id="PTHR36427">
    <property type="entry name" value="54S RIBOSOMAL PROTEIN L1, MITOCHONDRIAL"/>
    <property type="match status" value="1"/>
</dbReference>
<dbReference type="HOGENOM" id="CLU_060011_0_0_1"/>
<reference evidence="4" key="2">
    <citation type="submission" date="2015-06" db="UniProtKB">
        <authorList>
            <consortium name="EnsemblMetazoa"/>
        </authorList>
    </citation>
    <scope>IDENTIFICATION</scope>
</reference>
<keyword evidence="3" id="KW-0687">Ribonucleoprotein</keyword>
<protein>
    <recommendedName>
        <fullName evidence="6">Ribosomal protein L1</fullName>
    </recommendedName>
</protein>
<dbReference type="InterPro" id="IPR016095">
    <property type="entry name" value="Ribosomal_uL1_3-a/b-sand"/>
</dbReference>
<sequence>MFLNLVTKSLRNSSITIHSNQFTCAKVLIPRIGCLLAPPSNDNFLQTRSYAARKGTRIKRAMEAKKRALARKMLPKPEKRKFTAGSSAQRIQVLRSDPTGKPLPPDDVYFTEGFTVPSYSISDALSMHRETHSSTIFGLESNLLHARIEVYMKAKRKTKFIDGFSSTVTYPFPFPLQRRSRIIAIAKTVEEQEAAKAAGAILAGGDDIIRNIKSGLVSSIDYEHLVCHTDMLIPLTAVRGLIGDNFPSKSKGNFGTDIVALVKKFAEGYDYQCKKNISQDNFGYIDLAIGTLNMEDDKLAANLLALITDSERHRPSDAPGQFPETVWLISPETEEKFKIKFWELSDKYVDIFESDKYKDQVEAILKTVKAETSAKV</sequence>
<organism evidence="4 5">
    <name type="scientific">Tetranychus urticae</name>
    <name type="common">Two-spotted spider mite</name>
    <dbReference type="NCBI Taxonomy" id="32264"/>
    <lineage>
        <taxon>Eukaryota</taxon>
        <taxon>Metazoa</taxon>
        <taxon>Ecdysozoa</taxon>
        <taxon>Arthropoda</taxon>
        <taxon>Chelicerata</taxon>
        <taxon>Arachnida</taxon>
        <taxon>Acari</taxon>
        <taxon>Acariformes</taxon>
        <taxon>Trombidiformes</taxon>
        <taxon>Prostigmata</taxon>
        <taxon>Eleutherengona</taxon>
        <taxon>Raphignathae</taxon>
        <taxon>Tetranychoidea</taxon>
        <taxon>Tetranychidae</taxon>
        <taxon>Tetranychus</taxon>
    </lineage>
</organism>
<dbReference type="SUPFAM" id="SSF56808">
    <property type="entry name" value="Ribosomal protein L1"/>
    <property type="match status" value="1"/>
</dbReference>
<dbReference type="KEGG" id="tut:107367045"/>
<dbReference type="eggNOG" id="KOG1569">
    <property type="taxonomic scope" value="Eukaryota"/>
</dbReference>
<dbReference type="GO" id="GO:1990904">
    <property type="term" value="C:ribonucleoprotein complex"/>
    <property type="evidence" value="ECO:0007669"/>
    <property type="project" value="UniProtKB-KW"/>
</dbReference>
<keyword evidence="5" id="KW-1185">Reference proteome</keyword>
<dbReference type="AlphaFoldDB" id="T1KSS4"/>
<accession>T1KSS4</accession>
<gene>
    <name evidence="4" type="primary">107367045</name>
</gene>
<evidence type="ECO:0000256" key="2">
    <source>
        <dbReference type="ARBA" id="ARBA00022980"/>
    </source>
</evidence>
<dbReference type="PANTHER" id="PTHR36427:SF3">
    <property type="entry name" value="LARGE RIBOSOMAL SUBUNIT PROTEIN UL1M"/>
    <property type="match status" value="1"/>
</dbReference>
<evidence type="ECO:0000313" key="4">
    <source>
        <dbReference type="EnsemblMetazoa" id="tetur20g00660.1"/>
    </source>
</evidence>
<dbReference type="Gene3D" id="3.30.190.20">
    <property type="match status" value="1"/>
</dbReference>
<dbReference type="Pfam" id="PF00687">
    <property type="entry name" value="Ribosomal_L1"/>
    <property type="match status" value="1"/>
</dbReference>
<evidence type="ECO:0008006" key="6">
    <source>
        <dbReference type="Google" id="ProtNLM"/>
    </source>
</evidence>
<dbReference type="OrthoDB" id="1747252at2759"/>
<comment type="similarity">
    <text evidence="1">Belongs to the universal ribosomal protein uL1 family.</text>
</comment>
<proteinExistence type="inferred from homology"/>
<name>T1KSS4_TETUR</name>
<evidence type="ECO:0000313" key="5">
    <source>
        <dbReference type="Proteomes" id="UP000015104"/>
    </source>
</evidence>
<dbReference type="Proteomes" id="UP000015104">
    <property type="component" value="Unassembled WGS sequence"/>
</dbReference>
<evidence type="ECO:0000256" key="1">
    <source>
        <dbReference type="ARBA" id="ARBA00010531"/>
    </source>
</evidence>
<dbReference type="OMA" id="MWDKSSA"/>
<dbReference type="InterPro" id="IPR023674">
    <property type="entry name" value="Ribosomal_uL1-like"/>
</dbReference>
<dbReference type="STRING" id="32264.T1KSS4"/>
<dbReference type="EnsemblMetazoa" id="tetur20g00660.1">
    <property type="protein sequence ID" value="tetur20g00660.1"/>
    <property type="gene ID" value="tetur20g00660"/>
</dbReference>
<dbReference type="Gene3D" id="3.40.50.790">
    <property type="match status" value="1"/>
</dbReference>
<dbReference type="EMBL" id="CAEY01000509">
    <property type="status" value="NOT_ANNOTATED_CDS"/>
    <property type="molecule type" value="Genomic_DNA"/>
</dbReference>
<evidence type="ECO:0000256" key="3">
    <source>
        <dbReference type="ARBA" id="ARBA00023274"/>
    </source>
</evidence>
<dbReference type="InterPro" id="IPR028364">
    <property type="entry name" value="Ribosomal_uL1/biogenesis"/>
</dbReference>
<dbReference type="GO" id="GO:0005840">
    <property type="term" value="C:ribosome"/>
    <property type="evidence" value="ECO:0007669"/>
    <property type="project" value="UniProtKB-KW"/>
</dbReference>
<reference evidence="5" key="1">
    <citation type="submission" date="2011-08" db="EMBL/GenBank/DDBJ databases">
        <authorList>
            <person name="Rombauts S."/>
        </authorList>
    </citation>
    <scope>NUCLEOTIDE SEQUENCE</scope>
    <source>
        <strain evidence="5">London</strain>
    </source>
</reference>